<dbReference type="AlphaFoldDB" id="A0AAD6S6R1"/>
<dbReference type="Proteomes" id="UP001218188">
    <property type="component" value="Unassembled WGS sequence"/>
</dbReference>
<feature type="compositionally biased region" description="Pro residues" evidence="1">
    <location>
        <begin position="112"/>
        <end position="121"/>
    </location>
</feature>
<feature type="compositionally biased region" description="Low complexity" evidence="1">
    <location>
        <begin position="91"/>
        <end position="111"/>
    </location>
</feature>
<comment type="caution">
    <text evidence="2">The sequence shown here is derived from an EMBL/GenBank/DDBJ whole genome shotgun (WGS) entry which is preliminary data.</text>
</comment>
<feature type="compositionally biased region" description="Polar residues" evidence="1">
    <location>
        <begin position="19"/>
        <end position="31"/>
    </location>
</feature>
<feature type="region of interest" description="Disordered" evidence="1">
    <location>
        <begin position="16"/>
        <end position="178"/>
    </location>
</feature>
<feature type="region of interest" description="Disordered" evidence="1">
    <location>
        <begin position="200"/>
        <end position="219"/>
    </location>
</feature>
<sequence>MTEYDFSEEAYKRHFETQARISKWTQSTQRLPQADPFTPPTPVNVKGHAPLPSESKHHRSRSSDPDKKSRRDSSRRRRSPPPPLPLERSRSSGPRPRTAPPRGDVYGVQQPAPQPYYPAPGQPHYAPQYFSAPPVPQPQSHNRSRSSSQVPPPPPKPTRSRSYSVTQLPQMPPVRANSYPYVQGQKGYVYHAAPGYAPGYGSAPPPRPGYGSSPHLAQPVPQQQQPIYVRPGTFMVQPQPVVASPTREVPLLKRVFGFGGKNREGSRSRV</sequence>
<proteinExistence type="predicted"/>
<organism evidence="2 3">
    <name type="scientific">Mycena alexandri</name>
    <dbReference type="NCBI Taxonomy" id="1745969"/>
    <lineage>
        <taxon>Eukaryota</taxon>
        <taxon>Fungi</taxon>
        <taxon>Dikarya</taxon>
        <taxon>Basidiomycota</taxon>
        <taxon>Agaricomycotina</taxon>
        <taxon>Agaricomycetes</taxon>
        <taxon>Agaricomycetidae</taxon>
        <taxon>Agaricales</taxon>
        <taxon>Marasmiineae</taxon>
        <taxon>Mycenaceae</taxon>
        <taxon>Mycena</taxon>
    </lineage>
</organism>
<gene>
    <name evidence="2" type="ORF">C8F04DRAFT_1194709</name>
</gene>
<reference evidence="2" key="1">
    <citation type="submission" date="2023-03" db="EMBL/GenBank/DDBJ databases">
        <title>Massive genome expansion in bonnet fungi (Mycena s.s.) driven by repeated elements and novel gene families across ecological guilds.</title>
        <authorList>
            <consortium name="Lawrence Berkeley National Laboratory"/>
            <person name="Harder C.B."/>
            <person name="Miyauchi S."/>
            <person name="Viragh M."/>
            <person name="Kuo A."/>
            <person name="Thoen E."/>
            <person name="Andreopoulos B."/>
            <person name="Lu D."/>
            <person name="Skrede I."/>
            <person name="Drula E."/>
            <person name="Henrissat B."/>
            <person name="Morin E."/>
            <person name="Kohler A."/>
            <person name="Barry K."/>
            <person name="LaButti K."/>
            <person name="Morin E."/>
            <person name="Salamov A."/>
            <person name="Lipzen A."/>
            <person name="Mereny Z."/>
            <person name="Hegedus B."/>
            <person name="Baldrian P."/>
            <person name="Stursova M."/>
            <person name="Weitz H."/>
            <person name="Taylor A."/>
            <person name="Grigoriev I.V."/>
            <person name="Nagy L.G."/>
            <person name="Martin F."/>
            <person name="Kauserud H."/>
        </authorList>
    </citation>
    <scope>NUCLEOTIDE SEQUENCE</scope>
    <source>
        <strain evidence="2">CBHHK200</strain>
    </source>
</reference>
<keyword evidence="3" id="KW-1185">Reference proteome</keyword>
<feature type="compositionally biased region" description="Basic and acidic residues" evidence="1">
    <location>
        <begin position="61"/>
        <end position="72"/>
    </location>
</feature>
<evidence type="ECO:0000313" key="3">
    <source>
        <dbReference type="Proteomes" id="UP001218188"/>
    </source>
</evidence>
<name>A0AAD6S6R1_9AGAR</name>
<dbReference type="EMBL" id="JARJCM010000214">
    <property type="protein sequence ID" value="KAJ7022219.1"/>
    <property type="molecule type" value="Genomic_DNA"/>
</dbReference>
<feature type="compositionally biased region" description="Low complexity" evidence="1">
    <location>
        <begin position="209"/>
        <end position="219"/>
    </location>
</feature>
<accession>A0AAD6S6R1</accession>
<evidence type="ECO:0000256" key="1">
    <source>
        <dbReference type="SAM" id="MobiDB-lite"/>
    </source>
</evidence>
<protein>
    <submittedName>
        <fullName evidence="2">Uncharacterized protein</fullName>
    </submittedName>
</protein>
<evidence type="ECO:0000313" key="2">
    <source>
        <dbReference type="EMBL" id="KAJ7022219.1"/>
    </source>
</evidence>